<dbReference type="Proteomes" id="UP000784294">
    <property type="component" value="Unassembled WGS sequence"/>
</dbReference>
<evidence type="ECO:0000313" key="1">
    <source>
        <dbReference type="EMBL" id="VEL33345.1"/>
    </source>
</evidence>
<sequence length="150" mass="17245">MGLNELFAFFSLHRLLFSPRSPHICLPLSGLLPSSSCLHLQVPVDDLYEASQALIKALLLRQKYMNLSRQHYHRTTARYLSMLVNNEPFYQLDNQDRIYNLVHSPAYASSGLRRTLLLLKYLSFLLKRRVEGPSKLASPEAVEVLPWSCD</sequence>
<protein>
    <submittedName>
        <fullName evidence="1">Uncharacterized protein</fullName>
    </submittedName>
</protein>
<proteinExistence type="predicted"/>
<dbReference type="EMBL" id="CAAALY010245626">
    <property type="protein sequence ID" value="VEL33345.1"/>
    <property type="molecule type" value="Genomic_DNA"/>
</dbReference>
<name>A0A448XC28_9PLAT</name>
<dbReference type="AlphaFoldDB" id="A0A448XC28"/>
<accession>A0A448XC28</accession>
<organism evidence="1 2">
    <name type="scientific">Protopolystoma xenopodis</name>
    <dbReference type="NCBI Taxonomy" id="117903"/>
    <lineage>
        <taxon>Eukaryota</taxon>
        <taxon>Metazoa</taxon>
        <taxon>Spiralia</taxon>
        <taxon>Lophotrochozoa</taxon>
        <taxon>Platyhelminthes</taxon>
        <taxon>Monogenea</taxon>
        <taxon>Polyopisthocotylea</taxon>
        <taxon>Polystomatidea</taxon>
        <taxon>Polystomatidae</taxon>
        <taxon>Protopolystoma</taxon>
    </lineage>
</organism>
<evidence type="ECO:0000313" key="2">
    <source>
        <dbReference type="Proteomes" id="UP000784294"/>
    </source>
</evidence>
<reference evidence="1" key="1">
    <citation type="submission" date="2018-11" db="EMBL/GenBank/DDBJ databases">
        <authorList>
            <consortium name="Pathogen Informatics"/>
        </authorList>
    </citation>
    <scope>NUCLEOTIDE SEQUENCE</scope>
</reference>
<comment type="caution">
    <text evidence="1">The sequence shown here is derived from an EMBL/GenBank/DDBJ whole genome shotgun (WGS) entry which is preliminary data.</text>
</comment>
<keyword evidence="2" id="KW-1185">Reference proteome</keyword>
<gene>
    <name evidence="1" type="ORF">PXEA_LOCUS26785</name>
</gene>